<feature type="region of interest" description="N-terminal hotdog fold" evidence="8">
    <location>
        <begin position="1925"/>
        <end position="2050"/>
    </location>
</feature>
<dbReference type="PROSITE" id="PS00012">
    <property type="entry name" value="PHOSPHOPANTETHEINE"/>
    <property type="match status" value="1"/>
</dbReference>
<evidence type="ECO:0000256" key="1">
    <source>
        <dbReference type="ARBA" id="ARBA00004792"/>
    </source>
</evidence>
<feature type="region of interest" description="Disordered" evidence="9">
    <location>
        <begin position="1"/>
        <end position="21"/>
    </location>
</feature>
<name>H1ZZT3_9ACTN</name>
<dbReference type="InterPro" id="IPR020843">
    <property type="entry name" value="ER"/>
</dbReference>
<feature type="domain" description="PKS/mFAS DH" evidence="12">
    <location>
        <begin position="1925"/>
        <end position="2202"/>
    </location>
</feature>
<evidence type="ECO:0000256" key="3">
    <source>
        <dbReference type="ARBA" id="ARBA00022553"/>
    </source>
</evidence>
<dbReference type="PDB" id="6IYO">
    <property type="method" value="X-ray"/>
    <property type="resolution" value="2.20 A"/>
    <property type="chains" value="A/B=3201-3642"/>
</dbReference>
<dbReference type="Pfam" id="PF16197">
    <property type="entry name" value="KAsynt_C_assoc"/>
    <property type="match status" value="3"/>
</dbReference>
<feature type="active site" description="Proton acceptor; for dehydratase activity" evidence="8">
    <location>
        <position position="3699"/>
    </location>
</feature>
<keyword evidence="7" id="KW-0012">Acyltransferase</keyword>
<dbReference type="InterPro" id="IPR049552">
    <property type="entry name" value="PKS_DH_N"/>
</dbReference>
<dbReference type="InterPro" id="IPR014030">
    <property type="entry name" value="Ketoacyl_synth_N"/>
</dbReference>
<dbReference type="SUPFAM" id="SSF47336">
    <property type="entry name" value="ACP-like"/>
    <property type="match status" value="3"/>
</dbReference>
<feature type="region of interest" description="Disordered" evidence="9">
    <location>
        <begin position="898"/>
        <end position="921"/>
    </location>
</feature>
<gene>
    <name evidence="13" type="primary">salAI</name>
</gene>
<dbReference type="Pfam" id="PF21089">
    <property type="entry name" value="PKS_DH_N"/>
    <property type="match status" value="2"/>
</dbReference>
<dbReference type="SMART" id="SM00826">
    <property type="entry name" value="PKS_DH"/>
    <property type="match status" value="2"/>
</dbReference>
<dbReference type="InterPro" id="IPR016039">
    <property type="entry name" value="Thiolase-like"/>
</dbReference>
<dbReference type="InterPro" id="IPR036736">
    <property type="entry name" value="ACP-like_sf"/>
</dbReference>
<keyword evidence="3" id="KW-0597">Phosphoprotein</keyword>
<dbReference type="InterPro" id="IPR050091">
    <property type="entry name" value="PKS_NRPS_Biosynth_Enz"/>
</dbReference>
<accession>H1ZZT3</accession>
<dbReference type="SMART" id="SM00825">
    <property type="entry name" value="PKS_KS"/>
    <property type="match status" value="3"/>
</dbReference>
<dbReference type="SUPFAM" id="SSF55048">
    <property type="entry name" value="Probable ACP-binding domain of malonyl-CoA ACP transacylase"/>
    <property type="match status" value="3"/>
</dbReference>
<dbReference type="PANTHER" id="PTHR43775:SF51">
    <property type="entry name" value="INACTIVE PHENOLPHTHIOCEROL SYNTHESIS POLYKETIDE SYNTHASE TYPE I PKS1-RELATED"/>
    <property type="match status" value="1"/>
</dbReference>
<dbReference type="Pfam" id="PF13602">
    <property type="entry name" value="ADH_zinc_N_2"/>
    <property type="match status" value="1"/>
</dbReference>
<dbReference type="SMART" id="SM00823">
    <property type="entry name" value="PKS_PP"/>
    <property type="match status" value="3"/>
</dbReference>
<feature type="region of interest" description="Disordered" evidence="9">
    <location>
        <begin position="4888"/>
        <end position="4907"/>
    </location>
</feature>
<dbReference type="Pfam" id="PF08659">
    <property type="entry name" value="KR"/>
    <property type="match status" value="2"/>
</dbReference>
<dbReference type="GO" id="GO:0006633">
    <property type="term" value="P:fatty acid biosynthetic process"/>
    <property type="evidence" value="ECO:0007669"/>
    <property type="project" value="InterPro"/>
</dbReference>
<dbReference type="FunFam" id="1.10.1200.10:FF:000007">
    <property type="entry name" value="Probable polyketide synthase pks17"/>
    <property type="match status" value="2"/>
</dbReference>
<dbReference type="PROSITE" id="PS50075">
    <property type="entry name" value="CARRIER"/>
    <property type="match status" value="3"/>
</dbReference>
<dbReference type="GO" id="GO:0033068">
    <property type="term" value="P:macrolide biosynthetic process"/>
    <property type="evidence" value="ECO:0007669"/>
    <property type="project" value="UniProtKB-ARBA"/>
</dbReference>
<dbReference type="PROSITE" id="PS52019">
    <property type="entry name" value="PKS_MFAS_DH"/>
    <property type="match status" value="2"/>
</dbReference>
<dbReference type="Gene3D" id="3.40.50.720">
    <property type="entry name" value="NAD(P)-binding Rossmann-like Domain"/>
    <property type="match status" value="2"/>
</dbReference>
<dbReference type="InterPro" id="IPR049900">
    <property type="entry name" value="PKS_mFAS_DH"/>
</dbReference>
<dbReference type="InterPro" id="IPR018201">
    <property type="entry name" value="Ketoacyl_synth_AS"/>
</dbReference>
<dbReference type="InterPro" id="IPR032821">
    <property type="entry name" value="PKS_assoc"/>
</dbReference>
<feature type="domain" description="Ketosynthase family 3 (KS3)" evidence="11">
    <location>
        <begin position="1031"/>
        <end position="1457"/>
    </location>
</feature>
<evidence type="ECO:0000256" key="7">
    <source>
        <dbReference type="ARBA" id="ARBA00023315"/>
    </source>
</evidence>
<reference evidence="14" key="3">
    <citation type="journal article" date="2019" name="Biochemistry">
        <title>Structural Insights into the Substrate Specificity of Acyltransferases from Salinomycin Polyketide Synthase.</title>
        <authorList>
            <person name="Zhang F."/>
            <person name="Shi T."/>
            <person name="Ji H."/>
            <person name="Ali I."/>
            <person name="Huang S."/>
            <person name="Deng Z."/>
            <person name="Min Q."/>
            <person name="Bai L."/>
            <person name="Zhao Y."/>
            <person name="Zheng J."/>
        </authorList>
    </citation>
    <scope>X-RAY CRYSTALLOGRAPHY (2.20 ANGSTROMS) OF 3201-3642</scope>
</reference>
<dbReference type="Pfam" id="PF14765">
    <property type="entry name" value="PS-DH"/>
    <property type="match status" value="2"/>
</dbReference>
<keyword evidence="4" id="KW-0808">Transferase</keyword>
<dbReference type="Pfam" id="PF00550">
    <property type="entry name" value="PP-binding"/>
    <property type="match status" value="3"/>
</dbReference>
<dbReference type="InterPro" id="IPR014043">
    <property type="entry name" value="Acyl_transferase_dom"/>
</dbReference>
<feature type="domain" description="Carrier" evidence="10">
    <location>
        <begin position="939"/>
        <end position="1014"/>
    </location>
</feature>
<keyword evidence="6" id="KW-0511">Multifunctional enzyme</keyword>
<evidence type="ECO:0000313" key="13">
    <source>
        <dbReference type="EMBL" id="CCD31890.1"/>
    </source>
</evidence>
<sequence length="4925" mass="513262">MADPVNSRQAPRAARTPDRSTGPVAVVGMACRFPQADGPGAYWRLLSEGTDAVTEVPEARRAAVPEGAEGAGARGGFLDRIDAFDAAFFGISPREAAAMDPQQRLVLELVWEALEDAGTLPGALKNSATGVYVGAIWDDYAALVKRHGDPAVTQHTFTGLNRGVIANRVSYTLGLRGPSLTVDTAQSSSLVAVHLACQALLSGEADLALAGGVNLLIDPASSEITARFGGLSPSGRCHTFDERADGFVRGEGGGVVVLKPLDAALADGDRVHCVILGSAVNHDGATDGLTVPSAEAQTEVVRHALAAAGQSPDQVQYVELHGTGTPVGDPVEATALGAAFEGRGESAPVAVGSAKTNIGHLEAAAGIAGLVKAALAIRHRELPPSLHFRAANPAIDLPALGLRVQDRRGPWPAPEQPLIAGVSSFGLGGANAHVVLGEAPAPAAAPEPKGATAPARPLLFPVSGRGDKALRAQAARLAAHLAAEPGHPPAALARALATTRTAHKDRAVVLGHQLPELLAGLGSLADGNSSAQLVQGRALPGATAFLFTGQGSQRPGMGRELHAAEPEFARAFDEVCAVLDPLLDRPLREIAFAGADSPEAALLDRTAYTQPALFAFEVALYRLLEHLGARPDFLVGHSIGELAAAHVAGVLSLADAARLVAARGRLMDALPEGGAMAALEATEEELAPLLDEHGGRLDLAAVNGPRAVVVSGDAAAVDEAAAHFAAQGRKTKRLRVSHAFHSAHMDGMLDAFRGVAEELTYRPATLPIVSNLTGQPVADEEIGTADYWVRHVRGAVRFAEGIAALEAAGVTRYVEIGPDGALSSMGRECADPESAFVPVQRGTRTPEAEALTAALARMHTVGIDLDPDALYGPAEPGHIALPTYAFQRRGHWIDTTGTARPAPAAPRAAAPAPEAIEEDRPGSALRERLGALSAAEQDRSLHRLLREHIATVLRLDPTDEIDLRSTFHELSFDSWTAVELRDGLSAATGLALPSSLLFDYPTPLALAGYLRELALGGGEETALAPTVSAGDEPIAIVAMSCRFPGGVDTPEQLWSVLAEGRDVIGAFPTDRGWDLEGLYDPEGTQPGKHYVREGGFLGGATRFDPAFFGISPREATSMDPQQRLLLETSWEAVERAGIDPAALRGTQTGVFVGATFQDYGPRLHEGTETTEGYLMTGSTPSVASGRIAYTLGLTGPAVTVDTACSASLVALHLAAQSLRQGECSLALAGGVTVMPTPGIFVELTRQRALSADGRCKSFAASADGTGWSEGAGVLLLEKLSDARRHGHQVLAVIRGSATNQDGASNGLTAPNGPSQQRVIRQALANAGVTADSVDAVEAHGTGTKLGDPIEAHALLATYGTLRGESLPLRLGSLKSNIGHTQQAAGVAGVIKMVLALQNETLPQTLHAAEPSPHIDWSAGAVELLNAPAPWPRGERPRRAGVSSFGISGTNAHLILEEAPAEAESAPARTPEQDRPLPWLLSARSEEGLRVQSARLAAFAADQPDALALASALATSRTAFEYRAAAIGDTHAELLTALERPAVRGFAAPRNKTVFVFPGQGSQWAGMAVELLDSSPVFAARFAEVASAVEEYVDWSVESVVRGADGTPSLDRIEILQPVLFTVMVSLAAVWQSVGVTPDAVVGHSQGEIAAAAVSGALSLEDAAQVVVLRSQLFADELVGKGAVASVSLPAAEVEARIARFNGDAEVLSIAGNNGPRSVTVAGQVAALEELVAELEAEGVRAKVIGSTVASHCAQVDPLHERILDLLSFVQPREGSVPLYSTVNGEVLSGAELDASYWFENCRRPVSFEPVVRALIADGFDVFVESSAHPVLTYGISETSDDVGVEVLAQGTLRRQEGGLRRVLTSFAEAWTRGVALDWTAVLPEPVRDLGPVLPTYPFQRERYWLDMADASAADVGSAGLRAPGHPLLGAAVRLAEGDQYLLTGRVSLKTHPWLADHGAMGSVLLPGTAFVELVVRAGDEAGCEHLEELTLEAPLLLPEHSGVQLQVGVGPADASGRRQVSVHSRAEAEEAEETWVRHALGFLAPAGTHGPQTLEAWPPAGAEALDLADFYARTAEAGYGYGPAFQGLHKAWGSGEEIFAEVALAPEQREQAAEFGLHPALLDAALHAEQLLRAARGEDAGVRLPFVWSGLTLHAVGAAALRLRMTSLGTDTVSLLVTDTEGRPVASADSLVLRPVAAEQFTGGAAREGLYRVEWSPVPAGGGTPADWAEIGGSAFPDLAALTAALDEGMAVPPVVVVAREPEEVADPGLLAERARAATAGMLALVQDWLAEDRFAGSRLAVVTRGAMAVRAGEDVTDLVHAPLWGLLRSAQSENPDRFVLLDRDPWDSTGGDLPAALATGESQLAVRDKALLVPRLSRSAGQPAARPRWNPEGTVLITGGTGTLGALLAHHLVTEHGVRRLLLTGRRGPEAPGAAALADSLAALGAEAEVVACDAADRGELAALLDRIPEAHPLTGVFHAAGVLDDGMVGALSAERLDAVLRPKTDAVWHLHELTRDLDLTAFVLFSSIAGVFGNPGQSNYAAANAFMDALAHRRHAEGLPASSLAWGLWQEASGLLAHLEDGDLGWMSRAGIQPLASDHGLALLDAALRTPGEALLVPVSLNTATLRGRAASGLLPGLFRQLVRVPARRTVETGAAEDGSSALVRRLAALGEAEQERELTDLVRESVAAVLGHGDPAAISADRAFKALGFDSLTAVELRNQLGAATGIRLPATLIFDHPTLTAAARFLRGELLGAEAAVPAELPDTPVQGGTGEPIAIVAMACRYPGGVASPEDLWELVAEGRDAVSGFPTDRGWDLDTLFDQDPEKLGTSYAREGGFLYGAGDFDPELFGISPREALAMDPQQRLLLETSWELFERAGLGLDAVRGSRTGVFAGAMHHDYAFRVEENAQRVEGYGLTGTQGSVVSGRVSYAFGLQGPAVTVDTACSSSLVAMHLAAQSLRQGECQMALAGGVAVMATPGVFVEFSRQRGMAADGRCKSFAADADGTGWAEGVGLVLLERLSDARRNGHQVLAVLRGSATNQDGASNGLTAPNGPAQQRVIRQALANARLGADEVDAVEAHGTGTTLGDPIEAGALLATYGKERAGRSPLWLGSLKSNIGHAQAAAGVAGVIKMVQAMRHGKLPRTLHAEVPTPEVDWESGAVRLLDEGVDWPETGRPRRSAVSSFGISGTNAHVVLEEAPAAPAAEAPAAGTESGMAAGLVAWPLSARGERALRGQAGRLADWADAGTGLSATASALVHRRSALEHRAVVTADSLEGQLAALRALAAGEEAPGLRQGQLPATQGRLAFLFSGQGAQRAGMGRELYAAEPVFAAAFDEVCAAFGEDLRERIFTARQEELDRTGTTQPALFAIEVALFRLVESLGVRPDFVAGHSIGELAAAHVAGVLSLPDACRLVAARGQLMEALPEGGAMVSVRATEDEVRAHLAEFTGRVDVAAVNGPESVVLSGEEAAVEEIAGRLAEAGRKTRRLRVSHAFHSPLMEPMLDAFRRVAEELTYQAPSVPVVSNLTGEQVTAFDAAYWVEHVRRAVRFADGIGFLASRGVTRFVELGPDGVLTAMAQETLTDPETLLLPVLRKDRPEPEAFLDALAQAWTRGVDVDWAARYGPEQSTGVSLPTYAFQHERYWLAPVAGASDAAGLGLAAAGHPLLGAAVHLADGQGLVLTGRVAAGTRPWLADHAVGGSVLLPGTAFVGLALRAGEEAGLGRLAELTLEAPLVLPAQGAVQLQVVVGTGPEGEAADTRGVEIHARPENGQGTWTRHASGTLAPQGPAPAAEAAAWPPAGAEAVPLDGFYERLADSGYGYGPAFQGLKAAWRDGEDLCAEVALAPEQQEEAAEFGLHPALLDAALHPVLLGLAESGAGEVKLPFAWSGVSLHAEGASALRVRMRGAAEGSVSVTLTDTTGLPVAEIDSLTLLPVPAGQLGAAPAQEGLFRLDWTQVTADHEPERDWAVLGEQLPAAHRTDGSPVYADVAELLAAARGEAGAPAAVLLPVPRAENGVTAEAVHTESARLLAVLQAWLAEELLEGTKLVVLTHGAVAARHGEDVGDLTHAALWGLVRSAQTENPGRFVLVDTDLSAASAAEGAENTAEDLSVLAAVATGEDQIAVREGRFLTPRLARGGSGELLTPPADAPSWRLDTTGGGTLESLSLVPHEEALRPLAAGEVRVSVRATGLNFRDVLMALGMYPDKIVLGSEAAGVVTETGPGVSRLAVGDRVMGMIPHSFGQLAVADARMLAPMPGGWSFEQAASVPAVFLTAYYALVDLAGLGARERVLIHAAAGGVGMAAVQLARHLGAEVFGTASEGKWDTLRDLMGFGGAHYGSSRSSTFEERFRTATGGEGMDVVLDCLAGELVDASLRLLPRGGRFVEMGKTDIREPEQVARDYPGVRYQAFDLMEAGPDRIGEMLAELAGLFEAGVLKPLPVRSWDIRRAGEAFRFMSQARHVGKIVLTVPQVWDPSGTVLVTGGTGTLGALVARHLVVEHGVRHLVLAARRGPEAPGAAELVAELGGLGAQAEVVACDAADRGQLAKLLDGIGAAHPLRAVVHTAGVLDDGVLAAQSPERLSRVLRPKADAAWHLHELTRDVDLTAFVLYSSAAGVLGNAGQSNYAAGNTFLDALAAHRRAQGLPGVSLAWGHWAQSSEMTAGLGSADLARLGRSGFLPMSDAEGLRLFDAAVAGDEALLAPVPLDLAALRARGRTGELPGVFRGLVRTTVRRTVSAAAAGATEIPLAERLAALPEGEREHTLLELVRANVATVLGHGVPAAIGADRTFKELGFDSLTAVEFRNRLGAATGLRLPPTLIFDYPTTVTLAGHLLGELVPAAAPDTPADLLGELQRFENAVLGADPADGEHQEVTARLEELLQRWKAAAPAEEPVPGSEAGAAERLESASADEVLDFIQNELGLS</sequence>
<dbReference type="EMBL" id="HE586118">
    <property type="protein sequence ID" value="CCD31890.1"/>
    <property type="molecule type" value="Genomic_DNA"/>
</dbReference>
<dbReference type="PROSITE" id="PS00606">
    <property type="entry name" value="KS3_1"/>
    <property type="match status" value="2"/>
</dbReference>
<dbReference type="GO" id="GO:0031177">
    <property type="term" value="F:phosphopantetheine binding"/>
    <property type="evidence" value="ECO:0007669"/>
    <property type="project" value="InterPro"/>
</dbReference>
<evidence type="ECO:0000259" key="12">
    <source>
        <dbReference type="PROSITE" id="PS52019"/>
    </source>
</evidence>
<feature type="compositionally biased region" description="Low complexity" evidence="9">
    <location>
        <begin position="899"/>
        <end position="914"/>
    </location>
</feature>
<protein>
    <submittedName>
        <fullName evidence="13">Type I modular polyketide synthase</fullName>
    </submittedName>
</protein>
<dbReference type="SUPFAM" id="SSF51735">
    <property type="entry name" value="NAD(P)-binding Rossmann-fold domains"/>
    <property type="match status" value="5"/>
</dbReference>
<dbReference type="InterPro" id="IPR049551">
    <property type="entry name" value="PKS_DH_C"/>
</dbReference>
<dbReference type="Pfam" id="PF02801">
    <property type="entry name" value="Ketoacyl-synt_C"/>
    <property type="match status" value="3"/>
</dbReference>
<dbReference type="InterPro" id="IPR006162">
    <property type="entry name" value="Ppantetheine_attach_site"/>
</dbReference>
<dbReference type="FunFam" id="3.40.366.10:FF:000002">
    <property type="entry name" value="Probable polyketide synthase 2"/>
    <property type="match status" value="3"/>
</dbReference>
<dbReference type="Gene3D" id="3.90.180.10">
    <property type="entry name" value="Medium-chain alcohol dehydrogenases, catalytic domain"/>
    <property type="match status" value="1"/>
</dbReference>
<feature type="region of interest" description="C-terminal hotdog fold" evidence="8">
    <location>
        <begin position="3805"/>
        <end position="3944"/>
    </location>
</feature>
<dbReference type="Gene3D" id="3.40.47.10">
    <property type="match status" value="3"/>
</dbReference>
<dbReference type="Gene3D" id="3.10.129.110">
    <property type="entry name" value="Polyketide synthase dehydratase"/>
    <property type="match status" value="2"/>
</dbReference>
<feature type="region of interest" description="N-terminal hotdog fold" evidence="8">
    <location>
        <begin position="3667"/>
        <end position="3793"/>
    </location>
</feature>
<dbReference type="InterPro" id="IPR013968">
    <property type="entry name" value="PKS_KR"/>
</dbReference>
<feature type="domain" description="Carrier" evidence="10">
    <location>
        <begin position="2679"/>
        <end position="2754"/>
    </location>
</feature>
<evidence type="ECO:0000256" key="6">
    <source>
        <dbReference type="ARBA" id="ARBA00023268"/>
    </source>
</evidence>
<dbReference type="CDD" id="cd08956">
    <property type="entry name" value="KR_3_FAS_SDR_x"/>
    <property type="match status" value="2"/>
</dbReference>
<evidence type="ECO:0007829" key="14">
    <source>
        <dbReference type="PDB" id="6IYO"/>
    </source>
</evidence>
<dbReference type="Pfam" id="PF00109">
    <property type="entry name" value="ketoacyl-synt"/>
    <property type="match status" value="3"/>
</dbReference>
<dbReference type="InterPro" id="IPR055123">
    <property type="entry name" value="SpnB-like_Rossmann"/>
</dbReference>
<dbReference type="InterPro" id="IPR057326">
    <property type="entry name" value="KR_dom"/>
</dbReference>
<dbReference type="Gene3D" id="3.30.70.3290">
    <property type="match status" value="3"/>
</dbReference>
<dbReference type="FunFam" id="3.90.180.10:FF:000032">
    <property type="entry name" value="Probable polyketide synthase pks1"/>
    <property type="match status" value="1"/>
</dbReference>
<evidence type="ECO:0000259" key="10">
    <source>
        <dbReference type="PROSITE" id="PS50075"/>
    </source>
</evidence>
<dbReference type="InterPro" id="IPR020807">
    <property type="entry name" value="PKS_DH"/>
</dbReference>
<evidence type="ECO:0000256" key="2">
    <source>
        <dbReference type="ARBA" id="ARBA00022450"/>
    </source>
</evidence>
<dbReference type="FunFam" id="3.40.50.720:FF:000209">
    <property type="entry name" value="Polyketide synthase Pks12"/>
    <property type="match status" value="1"/>
</dbReference>
<evidence type="ECO:0000256" key="4">
    <source>
        <dbReference type="ARBA" id="ARBA00022679"/>
    </source>
</evidence>
<dbReference type="GO" id="GO:0004315">
    <property type="term" value="F:3-oxoacyl-[acyl-carrier-protein] synthase activity"/>
    <property type="evidence" value="ECO:0007669"/>
    <property type="project" value="InterPro"/>
</dbReference>
<organism evidence="13">
    <name type="scientific">Streptomyces albus subsp. albus</name>
    <dbReference type="NCBI Taxonomy" id="67257"/>
    <lineage>
        <taxon>Bacteria</taxon>
        <taxon>Bacillati</taxon>
        <taxon>Actinomycetota</taxon>
        <taxon>Actinomycetes</taxon>
        <taxon>Kitasatosporales</taxon>
        <taxon>Streptomycetaceae</taxon>
        <taxon>Streptomyces</taxon>
    </lineage>
</organism>
<feature type="domain" description="Ketosynthase family 3 (KS3)" evidence="11">
    <location>
        <begin position="2775"/>
        <end position="3201"/>
    </location>
</feature>
<dbReference type="CDD" id="cd05195">
    <property type="entry name" value="enoyl_red"/>
    <property type="match status" value="1"/>
</dbReference>
<dbReference type="Pfam" id="PF22953">
    <property type="entry name" value="SpnB_Rossmann"/>
    <property type="match status" value="2"/>
</dbReference>
<dbReference type="SMART" id="SM00827">
    <property type="entry name" value="PKS_AT"/>
    <property type="match status" value="3"/>
</dbReference>
<dbReference type="InterPro" id="IPR036291">
    <property type="entry name" value="NAD(P)-bd_dom_sf"/>
</dbReference>
<dbReference type="SUPFAM" id="SSF53901">
    <property type="entry name" value="Thiolase-like"/>
    <property type="match status" value="3"/>
</dbReference>
<feature type="domain" description="PKS/mFAS DH" evidence="12">
    <location>
        <begin position="3667"/>
        <end position="3944"/>
    </location>
</feature>
<feature type="active site" description="Proton donor; for dehydratase activity" evidence="8">
    <location>
        <position position="2123"/>
    </location>
</feature>
<dbReference type="PDBsum" id="6IYO"/>
<dbReference type="FunFam" id="3.40.47.10:FF:000019">
    <property type="entry name" value="Polyketide synthase type I"/>
    <property type="match status" value="3"/>
</dbReference>
<dbReference type="Pfam" id="PF00698">
    <property type="entry name" value="Acyl_transf_1"/>
    <property type="match status" value="3"/>
</dbReference>
<dbReference type="Gene3D" id="1.10.1200.10">
    <property type="entry name" value="ACP-like"/>
    <property type="match status" value="3"/>
</dbReference>
<evidence type="ECO:0000256" key="9">
    <source>
        <dbReference type="SAM" id="MobiDB-lite"/>
    </source>
</evidence>
<dbReference type="Gene3D" id="3.40.50.11460">
    <property type="match status" value="1"/>
</dbReference>
<keyword evidence="2" id="KW-0596">Phosphopantetheine</keyword>
<keyword evidence="14" id="KW-0002">3D-structure</keyword>
<dbReference type="GO" id="GO:0004312">
    <property type="term" value="F:fatty acid synthase activity"/>
    <property type="evidence" value="ECO:0007669"/>
    <property type="project" value="TreeGrafter"/>
</dbReference>
<dbReference type="InterPro" id="IPR001227">
    <property type="entry name" value="Ac_transferase_dom_sf"/>
</dbReference>
<dbReference type="InterPro" id="IPR014031">
    <property type="entry name" value="Ketoacyl_synth_C"/>
</dbReference>
<dbReference type="PROSITE" id="PS52004">
    <property type="entry name" value="KS3_2"/>
    <property type="match status" value="3"/>
</dbReference>
<feature type="domain" description="Ketosynthase family 3 (KS3)" evidence="11">
    <location>
        <begin position="21"/>
        <end position="438"/>
    </location>
</feature>
<keyword evidence="5" id="KW-0045">Antibiotic biosynthesis</keyword>
<dbReference type="InterPro" id="IPR016035">
    <property type="entry name" value="Acyl_Trfase/lysoPLipase"/>
</dbReference>
<proteinExistence type="evidence at protein level"/>
<dbReference type="InterPro" id="IPR009081">
    <property type="entry name" value="PP-bd_ACP"/>
</dbReference>
<dbReference type="SMART" id="SM01294">
    <property type="entry name" value="PKS_PP_betabranch"/>
    <property type="match status" value="3"/>
</dbReference>
<dbReference type="SUPFAM" id="SSF50129">
    <property type="entry name" value="GroES-like"/>
    <property type="match status" value="1"/>
</dbReference>
<dbReference type="InterPro" id="IPR042104">
    <property type="entry name" value="PKS_dehydratase_sf"/>
</dbReference>
<reference evidence="13" key="1">
    <citation type="journal article" date="2011" name="ChemBioChem">
        <title>A Late-Stage Intermediate in Salinomycin Biosynthesis Is Revealed by Specific Mutation in the Biosynthetic Gene Cluster.</title>
        <authorList>
            <person name="Yurkovich M.E."/>
            <person name="Tyrakis P.A."/>
            <person name="Hong H."/>
            <person name="Sun Y."/>
            <person name="Samborskyy M.V."/>
            <person name="Kamiya K."/>
            <person name="Leadlay P.F."/>
        </authorList>
    </citation>
    <scope>NUCLEOTIDE SEQUENCE</scope>
    <source>
        <strain evidence="13">DSM 41398</strain>
    </source>
</reference>
<dbReference type="GO" id="GO:0016491">
    <property type="term" value="F:oxidoreductase activity"/>
    <property type="evidence" value="ECO:0007669"/>
    <property type="project" value="InterPro"/>
</dbReference>
<dbReference type="InterPro" id="IPR013154">
    <property type="entry name" value="ADH-like_N"/>
</dbReference>
<dbReference type="SMART" id="SM00822">
    <property type="entry name" value="PKS_KR"/>
    <property type="match status" value="2"/>
</dbReference>
<reference evidence="13" key="2">
    <citation type="submission" date="2011-08" db="EMBL/GenBank/DDBJ databases">
        <authorList>
            <person name="Samborskyy M."/>
        </authorList>
    </citation>
    <scope>NUCLEOTIDE SEQUENCE</scope>
    <source>
        <strain evidence="13">DSM 41398</strain>
    </source>
</reference>
<evidence type="ECO:0000256" key="8">
    <source>
        <dbReference type="PROSITE-ProRule" id="PRU01363"/>
    </source>
</evidence>
<dbReference type="SMART" id="SM00829">
    <property type="entry name" value="PKS_ER"/>
    <property type="match status" value="1"/>
</dbReference>
<dbReference type="PANTHER" id="PTHR43775">
    <property type="entry name" value="FATTY ACID SYNTHASE"/>
    <property type="match status" value="1"/>
</dbReference>
<feature type="domain" description="Carrier" evidence="10">
    <location>
        <begin position="4763"/>
        <end position="4838"/>
    </location>
</feature>
<dbReference type="InterPro" id="IPR020841">
    <property type="entry name" value="PKS_Beta-ketoAc_synthase_dom"/>
</dbReference>
<feature type="active site" description="Proton donor; for dehydratase activity" evidence="8">
    <location>
        <position position="3866"/>
    </location>
</feature>
<comment type="pathway">
    <text evidence="1">Antibiotic biosynthesis.</text>
</comment>
<dbReference type="Gene3D" id="3.40.366.10">
    <property type="entry name" value="Malonyl-Coenzyme A Acyl Carrier Protein, domain 2"/>
    <property type="match status" value="3"/>
</dbReference>
<feature type="region of interest" description="C-terminal hotdog fold" evidence="8">
    <location>
        <begin position="2062"/>
        <end position="2202"/>
    </location>
</feature>
<feature type="active site" description="Proton acceptor; for dehydratase activity" evidence="8">
    <location>
        <position position="1957"/>
    </location>
</feature>
<dbReference type="CDD" id="cd00833">
    <property type="entry name" value="PKS"/>
    <property type="match status" value="3"/>
</dbReference>
<dbReference type="InterPro" id="IPR016036">
    <property type="entry name" value="Malonyl_transacylase_ACP-bd"/>
</dbReference>
<dbReference type="InterPro" id="IPR011032">
    <property type="entry name" value="GroES-like_sf"/>
</dbReference>
<dbReference type="SMR" id="H1ZZT3"/>
<evidence type="ECO:0000259" key="11">
    <source>
        <dbReference type="PROSITE" id="PS52004"/>
    </source>
</evidence>
<dbReference type="Pfam" id="PF08240">
    <property type="entry name" value="ADH_N"/>
    <property type="match status" value="1"/>
</dbReference>
<dbReference type="InterPro" id="IPR020806">
    <property type="entry name" value="PKS_PP-bd"/>
</dbReference>
<dbReference type="SUPFAM" id="SSF52151">
    <property type="entry name" value="FabD/lysophospholipase-like"/>
    <property type="match status" value="3"/>
</dbReference>
<evidence type="ECO:0000256" key="5">
    <source>
        <dbReference type="ARBA" id="ARBA00023194"/>
    </source>
</evidence>